<name>A0A4Y7JFD1_PAPSO</name>
<organism evidence="1 2">
    <name type="scientific">Papaver somniferum</name>
    <name type="common">Opium poppy</name>
    <dbReference type="NCBI Taxonomy" id="3469"/>
    <lineage>
        <taxon>Eukaryota</taxon>
        <taxon>Viridiplantae</taxon>
        <taxon>Streptophyta</taxon>
        <taxon>Embryophyta</taxon>
        <taxon>Tracheophyta</taxon>
        <taxon>Spermatophyta</taxon>
        <taxon>Magnoliopsida</taxon>
        <taxon>Ranunculales</taxon>
        <taxon>Papaveraceae</taxon>
        <taxon>Papaveroideae</taxon>
        <taxon>Papaver</taxon>
    </lineage>
</organism>
<sequence length="87" mass="9927">MGYENYFDICVLQNLTNDFDYTNNDYFFTVSGCVLPDLSAPLKCRHYVQRRGELTLSIVAVDYQGGYSSNLQNLTTITFTYYGSSYG</sequence>
<gene>
    <name evidence="1" type="ORF">C5167_006055</name>
</gene>
<protein>
    <submittedName>
        <fullName evidence="1">Uncharacterized protein</fullName>
    </submittedName>
</protein>
<dbReference type="EMBL" id="CM010718">
    <property type="protein sequence ID" value="RZC58752.1"/>
    <property type="molecule type" value="Genomic_DNA"/>
</dbReference>
<evidence type="ECO:0000313" key="2">
    <source>
        <dbReference type="Proteomes" id="UP000316621"/>
    </source>
</evidence>
<evidence type="ECO:0000313" key="1">
    <source>
        <dbReference type="EMBL" id="RZC58752.1"/>
    </source>
</evidence>
<proteinExistence type="predicted"/>
<accession>A0A4Y7JFD1</accession>
<reference evidence="1 2" key="1">
    <citation type="journal article" date="2018" name="Science">
        <title>The opium poppy genome and morphinan production.</title>
        <authorList>
            <person name="Guo L."/>
            <person name="Winzer T."/>
            <person name="Yang X."/>
            <person name="Li Y."/>
            <person name="Ning Z."/>
            <person name="He Z."/>
            <person name="Teodor R."/>
            <person name="Lu Y."/>
            <person name="Bowser T.A."/>
            <person name="Graham I.A."/>
            <person name="Ye K."/>
        </authorList>
    </citation>
    <scope>NUCLEOTIDE SEQUENCE [LARGE SCALE GENOMIC DNA]</scope>
    <source>
        <strain evidence="2">cv. HN1</strain>
        <tissue evidence="1">Leaves</tissue>
    </source>
</reference>
<dbReference type="Proteomes" id="UP000316621">
    <property type="component" value="Chromosome 4"/>
</dbReference>
<dbReference type="AlphaFoldDB" id="A0A4Y7JFD1"/>
<dbReference type="Gramene" id="RZC58752">
    <property type="protein sequence ID" value="RZC58752"/>
    <property type="gene ID" value="C5167_006055"/>
</dbReference>
<keyword evidence="2" id="KW-1185">Reference proteome</keyword>